<dbReference type="InterPro" id="IPR006311">
    <property type="entry name" value="TAT_signal"/>
</dbReference>
<dbReference type="RefSeq" id="WP_120719855.1">
    <property type="nucleotide sequence ID" value="NZ_CP032698.1"/>
</dbReference>
<dbReference type="KEGG" id="shun:DWB77_00734"/>
<dbReference type="PROSITE" id="PS51318">
    <property type="entry name" value="TAT"/>
    <property type="match status" value="1"/>
</dbReference>
<dbReference type="Proteomes" id="UP000271554">
    <property type="component" value="Chromosome"/>
</dbReference>
<dbReference type="Gene3D" id="2.120.10.30">
    <property type="entry name" value="TolB, C-terminal domain"/>
    <property type="match status" value="3"/>
</dbReference>
<dbReference type="SUPFAM" id="SSF51338">
    <property type="entry name" value="Composite domain of metallo-dependent hydrolases"/>
    <property type="match status" value="1"/>
</dbReference>
<organism evidence="3 4">
    <name type="scientific">Streptomyces hundungensis</name>
    <dbReference type="NCBI Taxonomy" id="1077946"/>
    <lineage>
        <taxon>Bacteria</taxon>
        <taxon>Bacillati</taxon>
        <taxon>Actinomycetota</taxon>
        <taxon>Actinomycetes</taxon>
        <taxon>Kitasatosporales</taxon>
        <taxon>Streptomycetaceae</taxon>
        <taxon>Streptomyces</taxon>
    </lineage>
</organism>
<reference evidence="3 4" key="1">
    <citation type="submission" date="2018-10" db="EMBL/GenBank/DDBJ databases">
        <title>Relationship between Morphology and Antimicrobial Activity in Streptomyces.</title>
        <authorList>
            <person name="Kang H.J."/>
            <person name="Kim S.B."/>
        </authorList>
    </citation>
    <scope>NUCLEOTIDE SEQUENCE [LARGE SCALE GENOMIC DNA]</scope>
    <source>
        <strain evidence="3 4">BH38</strain>
    </source>
</reference>
<name>A0A387H4K0_9ACTN</name>
<dbReference type="SUPFAM" id="SSF51556">
    <property type="entry name" value="Metallo-dependent hydrolases"/>
    <property type="match status" value="1"/>
</dbReference>
<dbReference type="InterPro" id="IPR011059">
    <property type="entry name" value="Metal-dep_hydrolase_composite"/>
</dbReference>
<protein>
    <submittedName>
        <fullName evidence="3">Dipeptidyl-peptidase 5</fullName>
        <ecNumber evidence="3">3.4.14.-</ecNumber>
    </submittedName>
</protein>
<accession>A0A387H4K0</accession>
<gene>
    <name evidence="3" type="primary">dpp5_1</name>
    <name evidence="3" type="ORF">DWB77_00734</name>
</gene>
<dbReference type="Gene3D" id="3.20.20.140">
    <property type="entry name" value="Metal-dependent hydrolases"/>
    <property type="match status" value="2"/>
</dbReference>
<dbReference type="EMBL" id="CP032698">
    <property type="protein sequence ID" value="AYG78626.1"/>
    <property type="molecule type" value="Genomic_DNA"/>
</dbReference>
<dbReference type="OrthoDB" id="9808778at2"/>
<dbReference type="Gene3D" id="2.30.40.10">
    <property type="entry name" value="Urease, subunit C, domain 1"/>
    <property type="match status" value="2"/>
</dbReference>
<dbReference type="InterPro" id="IPR011659">
    <property type="entry name" value="WD40"/>
</dbReference>
<sequence>MSASDSEPNQIRRREVLRYSGGLAVAAEALWLAPSLVGPGGRAVAAQDTDGTARSVAVHEGSNLRAVMSPDGRTLAMDALNSIWLVPAGGGQARRLTDDVQDATQPDWSPDGKSLVFQSFRDGVYNLWRIDADGSGLRRLTSGPGYDLEPRFSPDGRYVVYASDQGGRSRICLLEWATGTIRALVDEGHAYTMPSWSPDGSRVVYVVDFSVIEAVDVASGRREQLVTAEGDATFYGPQLARDGRTLGYTRVSGPRGELVIGDTVVSGDEDVSPFAPGWVSAKELLYTSDGRIRRRELPGAVRDIAFTAVVPLARRDYRRKVRDLAATGPFDLKGIAGPVLSPDGSRIAFRALNALWLLRIGGRPQRIVSDGYFNTDPDWSPDGRSLVYVSDRAGTANLWRHDLATGRSERLTDLPNAQLTPRWSPDGAKIAYQDESGATWVFDLAAKAATKVLPAMYQPGRPSWSPDSARLSLAAIRPYSQRSRAGHNQILTVDLHGNQIRYEAVATDRSIATRGDDGPVWTGDGKYFVFAMESLAWRVPVDASGHITGAPSRLTDEVTDSISVSADGRTVLYLSNGALRTVSVDGGRPRTIPVHLSWRAADRPERVVVRAGAIWDGTSAELRRDVDLVIEDGKIAALLPRGAGRGGRVVDASGLTVMPGLIDTHNHWHIRGRQWGDRAGRLWLSYGITTSRSPGDPAYQMVETREALASGSRVGPRYLGTGEALDGTRAYYNFMRPVFTPEQLERELERARGLDYDLVKSYMRLPVSFEKRVVSWAHERGIPVTSHYLYPAAHTGLDGMEHTGGGNRLGYSRTLSYAGGRTASDSVAILAASGMWISTTTIFASELFVGDRSLIDDDRTKVLYPDWEYQRLLQKAADADGGPGSDVNHAWTMGDAEMLLRVHRAGGLVVAGTDAALDDVGISLHQNLRAMVKYGFTPREALTTATGNAARCLGIDDKVGSIAVGKLADLVLVEGDPLHDIRAAAAVRTVLVGGQVRTVPELLSPFRQLKADGMARPGTRVHADAPTALPRDDHYWHEPEWAHNGCCRAR</sequence>
<dbReference type="InterPro" id="IPR011042">
    <property type="entry name" value="6-blade_b-propeller_TolB-like"/>
</dbReference>
<dbReference type="AlphaFoldDB" id="A0A387H4K0"/>
<evidence type="ECO:0000259" key="2">
    <source>
        <dbReference type="Pfam" id="PF01979"/>
    </source>
</evidence>
<evidence type="ECO:0000256" key="1">
    <source>
        <dbReference type="ARBA" id="ARBA00009820"/>
    </source>
</evidence>
<keyword evidence="3" id="KW-0378">Hydrolase</keyword>
<evidence type="ECO:0000313" key="4">
    <source>
        <dbReference type="Proteomes" id="UP000271554"/>
    </source>
</evidence>
<dbReference type="PANTHER" id="PTHR36842">
    <property type="entry name" value="PROTEIN TOLB HOMOLOG"/>
    <property type="match status" value="1"/>
</dbReference>
<evidence type="ECO:0000313" key="3">
    <source>
        <dbReference type="EMBL" id="AYG78626.1"/>
    </source>
</evidence>
<dbReference type="EC" id="3.4.14.-" evidence="3"/>
<proteinExistence type="inferred from homology"/>
<dbReference type="SUPFAM" id="SSF82171">
    <property type="entry name" value="DPP6 N-terminal domain-like"/>
    <property type="match status" value="2"/>
</dbReference>
<keyword evidence="4" id="KW-1185">Reference proteome</keyword>
<dbReference type="Pfam" id="PF01979">
    <property type="entry name" value="Amidohydro_1"/>
    <property type="match status" value="1"/>
</dbReference>
<dbReference type="Pfam" id="PF07676">
    <property type="entry name" value="PD40"/>
    <property type="match status" value="7"/>
</dbReference>
<dbReference type="PANTHER" id="PTHR36842:SF1">
    <property type="entry name" value="PROTEIN TOLB"/>
    <property type="match status" value="1"/>
</dbReference>
<feature type="domain" description="Amidohydrolase-related" evidence="2">
    <location>
        <begin position="656"/>
        <end position="996"/>
    </location>
</feature>
<dbReference type="GO" id="GO:0016810">
    <property type="term" value="F:hydrolase activity, acting on carbon-nitrogen (but not peptide) bonds"/>
    <property type="evidence" value="ECO:0007669"/>
    <property type="project" value="InterPro"/>
</dbReference>
<dbReference type="InterPro" id="IPR006680">
    <property type="entry name" value="Amidohydro-rel"/>
</dbReference>
<dbReference type="InterPro" id="IPR032466">
    <property type="entry name" value="Metal_Hydrolase"/>
</dbReference>
<comment type="similarity">
    <text evidence="1">Belongs to the TolB family.</text>
</comment>